<feature type="domain" description="HAMP" evidence="12">
    <location>
        <begin position="205"/>
        <end position="257"/>
    </location>
</feature>
<dbReference type="InterPro" id="IPR011006">
    <property type="entry name" value="CheY-like_superfamily"/>
</dbReference>
<evidence type="ECO:0000256" key="3">
    <source>
        <dbReference type="ARBA" id="ARBA00012438"/>
    </source>
</evidence>
<dbReference type="Gene3D" id="3.30.565.10">
    <property type="entry name" value="Histidine kinase-like ATPase, C-terminal domain"/>
    <property type="match status" value="1"/>
</dbReference>
<keyword evidence="9" id="KW-0812">Transmembrane</keyword>
<dbReference type="InterPro" id="IPR036890">
    <property type="entry name" value="HATPase_C_sf"/>
</dbReference>
<proteinExistence type="predicted"/>
<dbReference type="SUPFAM" id="SSF52172">
    <property type="entry name" value="CheY-like"/>
    <property type="match status" value="1"/>
</dbReference>
<evidence type="ECO:0000256" key="7">
    <source>
        <dbReference type="PROSITE-ProRule" id="PRU00169"/>
    </source>
</evidence>
<gene>
    <name evidence="13" type="ORF">H8E41_01340</name>
</gene>
<accession>A0A8J6TAL8</accession>
<keyword evidence="4 7" id="KW-0597">Phosphoprotein</keyword>
<dbReference type="InterPro" id="IPR003661">
    <property type="entry name" value="HisK_dim/P_dom"/>
</dbReference>
<dbReference type="PROSITE" id="PS50885">
    <property type="entry name" value="HAMP"/>
    <property type="match status" value="1"/>
</dbReference>
<dbReference type="Gene3D" id="6.10.340.10">
    <property type="match status" value="1"/>
</dbReference>
<evidence type="ECO:0000259" key="10">
    <source>
        <dbReference type="PROSITE" id="PS50109"/>
    </source>
</evidence>
<evidence type="ECO:0000259" key="11">
    <source>
        <dbReference type="PROSITE" id="PS50110"/>
    </source>
</evidence>
<evidence type="ECO:0000256" key="4">
    <source>
        <dbReference type="ARBA" id="ARBA00022553"/>
    </source>
</evidence>
<evidence type="ECO:0000256" key="1">
    <source>
        <dbReference type="ARBA" id="ARBA00000085"/>
    </source>
</evidence>
<dbReference type="PROSITE" id="PS50109">
    <property type="entry name" value="HIS_KIN"/>
    <property type="match status" value="1"/>
</dbReference>
<dbReference type="InterPro" id="IPR003594">
    <property type="entry name" value="HATPase_dom"/>
</dbReference>
<dbReference type="GO" id="GO:0000155">
    <property type="term" value="F:phosphorelay sensor kinase activity"/>
    <property type="evidence" value="ECO:0007669"/>
    <property type="project" value="InterPro"/>
</dbReference>
<evidence type="ECO:0000256" key="5">
    <source>
        <dbReference type="ARBA" id="ARBA00022679"/>
    </source>
</evidence>
<dbReference type="InterPro" id="IPR036097">
    <property type="entry name" value="HisK_dim/P_sf"/>
</dbReference>
<reference evidence="13 14" key="1">
    <citation type="submission" date="2020-08" db="EMBL/GenBank/DDBJ databases">
        <title>Bridging the membrane lipid divide: bacteria of the FCB group superphylum have the potential to synthesize archaeal ether lipids.</title>
        <authorList>
            <person name="Villanueva L."/>
            <person name="Von Meijenfeldt F.A.B."/>
            <person name="Westbye A.B."/>
            <person name="Yadav S."/>
            <person name="Hopmans E.C."/>
            <person name="Dutilh B.E."/>
            <person name="Sinninghe Damste J.S."/>
        </authorList>
    </citation>
    <scope>NUCLEOTIDE SEQUENCE [LARGE SCALE GENOMIC DNA]</scope>
    <source>
        <strain evidence="13">NIOZ-UU47</strain>
    </source>
</reference>
<keyword evidence="5" id="KW-0808">Transferase</keyword>
<dbReference type="PANTHER" id="PTHR43065">
    <property type="entry name" value="SENSOR HISTIDINE KINASE"/>
    <property type="match status" value="1"/>
</dbReference>
<dbReference type="PROSITE" id="PS50110">
    <property type="entry name" value="RESPONSE_REGULATORY"/>
    <property type="match status" value="1"/>
</dbReference>
<dbReference type="CDD" id="cd00156">
    <property type="entry name" value="REC"/>
    <property type="match status" value="1"/>
</dbReference>
<dbReference type="CDD" id="cd00082">
    <property type="entry name" value="HisKA"/>
    <property type="match status" value="1"/>
</dbReference>
<dbReference type="Pfam" id="PF02518">
    <property type="entry name" value="HATPase_c"/>
    <property type="match status" value="1"/>
</dbReference>
<dbReference type="Gene3D" id="3.40.50.2300">
    <property type="match status" value="1"/>
</dbReference>
<evidence type="ECO:0000256" key="9">
    <source>
        <dbReference type="SAM" id="Phobius"/>
    </source>
</evidence>
<dbReference type="Pfam" id="PF00072">
    <property type="entry name" value="Response_reg"/>
    <property type="match status" value="1"/>
</dbReference>
<evidence type="ECO:0000313" key="13">
    <source>
        <dbReference type="EMBL" id="MBC8316519.1"/>
    </source>
</evidence>
<dbReference type="PRINTS" id="PR00344">
    <property type="entry name" value="BCTRLSENSOR"/>
</dbReference>
<evidence type="ECO:0000259" key="12">
    <source>
        <dbReference type="PROSITE" id="PS50885"/>
    </source>
</evidence>
<dbReference type="SUPFAM" id="SSF55874">
    <property type="entry name" value="ATPase domain of HSP90 chaperone/DNA topoisomerase II/histidine kinase"/>
    <property type="match status" value="1"/>
</dbReference>
<comment type="catalytic activity">
    <reaction evidence="1">
        <text>ATP + protein L-histidine = ADP + protein N-phospho-L-histidine.</text>
        <dbReference type="EC" id="2.7.13.3"/>
    </reaction>
</comment>
<feature type="domain" description="Histidine kinase" evidence="10">
    <location>
        <begin position="277"/>
        <end position="501"/>
    </location>
</feature>
<feature type="modified residue" description="4-aspartylphosphate" evidence="7">
    <location>
        <position position="572"/>
    </location>
</feature>
<dbReference type="SMART" id="SM00388">
    <property type="entry name" value="HisKA"/>
    <property type="match status" value="1"/>
</dbReference>
<dbReference type="SUPFAM" id="SSF158472">
    <property type="entry name" value="HAMP domain-like"/>
    <property type="match status" value="1"/>
</dbReference>
<dbReference type="Gene3D" id="1.10.287.130">
    <property type="match status" value="1"/>
</dbReference>
<organism evidence="13 14">
    <name type="scientific">Candidatus Desulfobia pelagia</name>
    <dbReference type="NCBI Taxonomy" id="2841692"/>
    <lineage>
        <taxon>Bacteria</taxon>
        <taxon>Pseudomonadati</taxon>
        <taxon>Thermodesulfobacteriota</taxon>
        <taxon>Desulfobulbia</taxon>
        <taxon>Desulfobulbales</taxon>
        <taxon>Desulfobulbaceae</taxon>
        <taxon>Candidatus Desulfobia</taxon>
    </lineage>
</organism>
<dbReference type="Pfam" id="PF00512">
    <property type="entry name" value="HisKA"/>
    <property type="match status" value="1"/>
</dbReference>
<protein>
    <recommendedName>
        <fullName evidence="3">histidine kinase</fullName>
        <ecNumber evidence="3">2.7.13.3</ecNumber>
    </recommendedName>
</protein>
<feature type="transmembrane region" description="Helical" evidence="9">
    <location>
        <begin position="12"/>
        <end position="33"/>
    </location>
</feature>
<evidence type="ECO:0000256" key="2">
    <source>
        <dbReference type="ARBA" id="ARBA00004370"/>
    </source>
</evidence>
<feature type="coiled-coil region" evidence="8">
    <location>
        <begin position="238"/>
        <end position="268"/>
    </location>
</feature>
<sequence length="640" mass="71335">MMRRSFIPQTMLGQILSGFSLVLVVFTFGLLSTHGYFESRFFKELENEKGRNMVIMLAEISATGLYTESGFLIEPQVNTIFNRPLVTNISLYRADGSLWMHKKKESYTLPTLSPDEVKQLLKKDQFPPEPHIQGDNIRFSVPVKLINLEVFPSEDKTNEEVLGLVSVSISKNYYGSLVKKGQLLDLGSISIAALFAAIVSLWLARKLSTPVHQLTEGAKRITEGKFDEKISSDTKGELAELIKNFNQMQESLKEREQLINELQQSQKLEAIGTLAGGIAHDFNNILSAIIGYGELTQKRLPEDSQEHQYVRHILKAGGRAKDLVSQILTFSRQSQPRQQPIDIEPITKEVLKLLRASLPSNIEIKSNVNTGGKMILTDPTRIHQIIMNLCTNSFHAMEEEGGLLEVNLLQTSIDKDQADSTPDLNPGDYLHLSITDNGCGIEQDILDRIFDPFFTTKERGKGTGMGLSLVHGIIKESSGCITVDSDVGKGTSFNLYFPVLKESYGEDASHLFPSIQKGSGKILLVDDEEEISTMARKMVEFLGYEVTTCTSSVEAFEIFEAQPDEYDLVITDQTMPVMSGTQLTQNLLSIRPDLPVILCTGHSNVVSAENAADFGIREFIMKPYTLQKFSNTIHKILGQK</sequence>
<dbReference type="AlphaFoldDB" id="A0A8J6TAL8"/>
<dbReference type="SUPFAM" id="SSF47384">
    <property type="entry name" value="Homodimeric domain of signal transducing histidine kinase"/>
    <property type="match status" value="1"/>
</dbReference>
<dbReference type="PANTHER" id="PTHR43065:SF42">
    <property type="entry name" value="TWO-COMPONENT SENSOR PPRA"/>
    <property type="match status" value="1"/>
</dbReference>
<keyword evidence="6" id="KW-0418">Kinase</keyword>
<keyword evidence="9" id="KW-0472">Membrane</keyword>
<dbReference type="SMART" id="SM00448">
    <property type="entry name" value="REC"/>
    <property type="match status" value="1"/>
</dbReference>
<dbReference type="SMART" id="SM00304">
    <property type="entry name" value="HAMP"/>
    <property type="match status" value="1"/>
</dbReference>
<dbReference type="InterPro" id="IPR001789">
    <property type="entry name" value="Sig_transdc_resp-reg_receiver"/>
</dbReference>
<dbReference type="InterPro" id="IPR004358">
    <property type="entry name" value="Sig_transdc_His_kin-like_C"/>
</dbReference>
<comment type="subcellular location">
    <subcellularLocation>
        <location evidence="2">Membrane</location>
    </subcellularLocation>
</comment>
<comment type="caution">
    <text evidence="13">The sequence shown here is derived from an EMBL/GenBank/DDBJ whole genome shotgun (WGS) entry which is preliminary data.</text>
</comment>
<keyword evidence="9" id="KW-1133">Transmembrane helix</keyword>
<dbReference type="EMBL" id="JACNJZ010000039">
    <property type="protein sequence ID" value="MBC8316519.1"/>
    <property type="molecule type" value="Genomic_DNA"/>
</dbReference>
<name>A0A8J6TAL8_9BACT</name>
<evidence type="ECO:0000256" key="8">
    <source>
        <dbReference type="SAM" id="Coils"/>
    </source>
</evidence>
<evidence type="ECO:0000256" key="6">
    <source>
        <dbReference type="ARBA" id="ARBA00022777"/>
    </source>
</evidence>
<dbReference type="Proteomes" id="UP000614424">
    <property type="component" value="Unassembled WGS sequence"/>
</dbReference>
<dbReference type="InterPro" id="IPR005467">
    <property type="entry name" value="His_kinase_dom"/>
</dbReference>
<dbReference type="EC" id="2.7.13.3" evidence="3"/>
<dbReference type="InterPro" id="IPR003660">
    <property type="entry name" value="HAMP_dom"/>
</dbReference>
<evidence type="ECO:0000313" key="14">
    <source>
        <dbReference type="Proteomes" id="UP000614424"/>
    </source>
</evidence>
<keyword evidence="8" id="KW-0175">Coiled coil</keyword>
<dbReference type="CDD" id="cd06225">
    <property type="entry name" value="HAMP"/>
    <property type="match status" value="1"/>
</dbReference>
<dbReference type="SMART" id="SM00387">
    <property type="entry name" value="HATPase_c"/>
    <property type="match status" value="1"/>
</dbReference>
<dbReference type="GO" id="GO:0016020">
    <property type="term" value="C:membrane"/>
    <property type="evidence" value="ECO:0007669"/>
    <property type="project" value="UniProtKB-SubCell"/>
</dbReference>
<dbReference type="Pfam" id="PF00672">
    <property type="entry name" value="HAMP"/>
    <property type="match status" value="1"/>
</dbReference>
<feature type="domain" description="Response regulatory" evidence="11">
    <location>
        <begin position="521"/>
        <end position="637"/>
    </location>
</feature>